<accession>A0A2H5AJK9</accession>
<protein>
    <submittedName>
        <fullName evidence="2">ORF2L</fullName>
    </submittedName>
    <submittedName>
        <fullName evidence="3">ORF2R</fullName>
    </submittedName>
</protein>
<proteinExistence type="predicted"/>
<organism evidence="3">
    <name type="scientific">black bullhead herpesvirus</name>
    <dbReference type="NCBI Taxonomy" id="508441"/>
    <lineage>
        <taxon>Viruses</taxon>
        <taxon>Duplodnaviria</taxon>
        <taxon>Heunggongvirae</taxon>
        <taxon>Peploviricota</taxon>
        <taxon>Herviviricetes</taxon>
        <taxon>Herpesvirales</taxon>
        <taxon>Alloherpesviridae</taxon>
        <taxon>Ictavirus</taxon>
        <taxon>Ictavirus ictaluridallo2</taxon>
    </lineage>
</organism>
<name>A0A2H5AJK9_9VIRU</name>
<dbReference type="KEGG" id="vg:35414726"/>
<feature type="region of interest" description="Disordered" evidence="1">
    <location>
        <begin position="1"/>
        <end position="42"/>
    </location>
</feature>
<evidence type="ECO:0000256" key="1">
    <source>
        <dbReference type="SAM" id="MobiDB-lite"/>
    </source>
</evidence>
<evidence type="ECO:0000313" key="2">
    <source>
        <dbReference type="EMBL" id="AUG72258.1"/>
    </source>
</evidence>
<dbReference type="GeneID" id="35414726"/>
<feature type="compositionally biased region" description="Basic and acidic residues" evidence="1">
    <location>
        <begin position="357"/>
        <end position="366"/>
    </location>
</feature>
<dbReference type="KEGG" id="vg:35414649"/>
<feature type="region of interest" description="Disordered" evidence="1">
    <location>
        <begin position="357"/>
        <end position="408"/>
    </location>
</feature>
<feature type="compositionally biased region" description="Acidic residues" evidence="1">
    <location>
        <begin position="376"/>
        <end position="398"/>
    </location>
</feature>
<dbReference type="EMBL" id="MG271984">
    <property type="protein sequence ID" value="AUG72328.1"/>
    <property type="molecule type" value="Genomic_DNA"/>
</dbReference>
<sequence>MAPPRCAPPAHRGGAWARGVAQARQPENRRHQRMRGATQARLNSVKLEGQKQRRRNDPSSKLFMVRQLNDDESRRREFMSIYELLRIRGRKEGSNPAMIQWALKDGARRGGFEVSYGSIHIPERTSDGRLLTDIFRDLRAKRRGAWSPIAELLFRFGNMLKVYVETVTGRRVPEDRLWGVIQIESDILGNPKYIHMCLDRRLGADYRCSFAKMWRSTLGDLLGTPVGSMLSFCWFTRTAISETLQAGFPGYNMIFELFGGRVRNGRTDVLSDERHAFHTWGLGDDTFNALFSSAVHDPTLPSEIFSALVNDMLVPYPAWCNYGPEWTPAPNRVGWQPSQGVTTPWVYHVESRDLLKNPSKDRKPLEQRGAAPSGDLYDDLDEVSDTEDDFPMEEETCEEVVPKAPKQVLNTPLPQLSGLYSSGESVELFAPDLPL</sequence>
<evidence type="ECO:0000313" key="4">
    <source>
        <dbReference type="Proteomes" id="UP000242696"/>
    </source>
</evidence>
<keyword evidence="4" id="KW-1185">Reference proteome</keyword>
<dbReference type="EMBL" id="MG271984">
    <property type="protein sequence ID" value="AUG72258.1"/>
    <property type="molecule type" value="Genomic_DNA"/>
</dbReference>
<dbReference type="RefSeq" id="YP_009447906.1">
    <property type="nucleotide sequence ID" value="NC_036579.1"/>
</dbReference>
<evidence type="ECO:0000313" key="3">
    <source>
        <dbReference type="EMBL" id="AUG72328.1"/>
    </source>
</evidence>
<reference evidence="3" key="1">
    <citation type="journal article" date="2018" name="Arch. Virol.">
        <title>Complete genome sequence and analysis of ictalurid herpesvirus 2.</title>
        <authorList>
            <person name="Borzak R."/>
            <person name="Haluk T."/>
            <person name="Bartha D."/>
            <person name="Doszpoly A."/>
        </authorList>
    </citation>
    <scope>NUCLEOTIDE SEQUENCE</scope>
    <source>
        <strain evidence="3">760/94</strain>
    </source>
</reference>
<dbReference type="GeneID" id="35414649"/>
<dbReference type="RefSeq" id="YP_009447829.1">
    <property type="nucleotide sequence ID" value="NC_036579.1"/>
</dbReference>
<dbReference type="Proteomes" id="UP000242696">
    <property type="component" value="Segment"/>
</dbReference>
<dbReference type="OrthoDB" id="30521at10239"/>